<dbReference type="RefSeq" id="WP_249295936.1">
    <property type="nucleotide sequence ID" value="NZ_JACRSV010000004.1"/>
</dbReference>
<name>A0A926I884_9FIRM</name>
<accession>A0A926I884</accession>
<evidence type="ECO:0000313" key="1">
    <source>
        <dbReference type="EMBL" id="MBC8560714.1"/>
    </source>
</evidence>
<dbReference type="Proteomes" id="UP000610760">
    <property type="component" value="Unassembled WGS sequence"/>
</dbReference>
<dbReference type="AlphaFoldDB" id="A0A926I884"/>
<dbReference type="EMBL" id="JACRSV010000004">
    <property type="protein sequence ID" value="MBC8560714.1"/>
    <property type="molecule type" value="Genomic_DNA"/>
</dbReference>
<keyword evidence="2" id="KW-1185">Reference proteome</keyword>
<sequence length="353" mass="41743">MKNVLPVEYPIVTGYPVIANALSILQTQEKTMNWILLNLMVPIVWYDAESDKVLIDLGGDHTPWNTRYLYDDCPYLTVYRYDRTWFHEQNQDIIAFIKWNIDSDKYIYTDVCKKFISEYRSNNPERMHDLFIYGYDDEAQILFGSDFFHGEKYQNINVSFDDYRKAFEAVEEQQLPHRVEQTTDIMAITNRELFNTWLAVDYEDSQSVLVILKERILECLGKTNASYMRLGDEKVAYGINSYDLLQKYFQDKNFYESKCSYYNRMFVQFLVEYKGILLKVCRDLLKSDELAVQAEELINLANIIKGFVLKSTIRRICSSAEREKLIAYLKKSKKQETDLLQNMLTHIDSLILH</sequence>
<proteinExistence type="predicted"/>
<gene>
    <name evidence="1" type="ORF">H8710_11630</name>
</gene>
<organism evidence="1 2">
    <name type="scientific">Fumia xinanensis</name>
    <dbReference type="NCBI Taxonomy" id="2763659"/>
    <lineage>
        <taxon>Bacteria</taxon>
        <taxon>Bacillati</taxon>
        <taxon>Bacillota</taxon>
        <taxon>Clostridia</taxon>
        <taxon>Eubacteriales</taxon>
        <taxon>Oscillospiraceae</taxon>
        <taxon>Fumia</taxon>
    </lineage>
</organism>
<protein>
    <submittedName>
        <fullName evidence="1">Uncharacterized protein</fullName>
    </submittedName>
</protein>
<comment type="caution">
    <text evidence="1">The sequence shown here is derived from an EMBL/GenBank/DDBJ whole genome shotgun (WGS) entry which is preliminary data.</text>
</comment>
<reference evidence="1" key="1">
    <citation type="submission" date="2020-08" db="EMBL/GenBank/DDBJ databases">
        <title>Genome public.</title>
        <authorList>
            <person name="Liu C."/>
            <person name="Sun Q."/>
        </authorList>
    </citation>
    <scope>NUCLEOTIDE SEQUENCE</scope>
    <source>
        <strain evidence="1">NSJ-33</strain>
    </source>
</reference>
<evidence type="ECO:0000313" key="2">
    <source>
        <dbReference type="Proteomes" id="UP000610760"/>
    </source>
</evidence>